<dbReference type="Proteomes" id="UP000799118">
    <property type="component" value="Unassembled WGS sequence"/>
</dbReference>
<protein>
    <submittedName>
        <fullName evidence="1">Uncharacterized protein</fullName>
    </submittedName>
</protein>
<organism evidence="1 2">
    <name type="scientific">Gymnopus androsaceus JB14</name>
    <dbReference type="NCBI Taxonomy" id="1447944"/>
    <lineage>
        <taxon>Eukaryota</taxon>
        <taxon>Fungi</taxon>
        <taxon>Dikarya</taxon>
        <taxon>Basidiomycota</taxon>
        <taxon>Agaricomycotina</taxon>
        <taxon>Agaricomycetes</taxon>
        <taxon>Agaricomycetidae</taxon>
        <taxon>Agaricales</taxon>
        <taxon>Marasmiineae</taxon>
        <taxon>Omphalotaceae</taxon>
        <taxon>Gymnopus</taxon>
    </lineage>
</organism>
<proteinExistence type="predicted"/>
<keyword evidence="2" id="KW-1185">Reference proteome</keyword>
<dbReference type="EMBL" id="ML769473">
    <property type="protein sequence ID" value="KAE9399126.1"/>
    <property type="molecule type" value="Genomic_DNA"/>
</dbReference>
<evidence type="ECO:0000313" key="2">
    <source>
        <dbReference type="Proteomes" id="UP000799118"/>
    </source>
</evidence>
<reference evidence="1" key="1">
    <citation type="journal article" date="2019" name="Environ. Microbiol.">
        <title>Fungal ecological strategies reflected in gene transcription - a case study of two litter decomposers.</title>
        <authorList>
            <person name="Barbi F."/>
            <person name="Kohler A."/>
            <person name="Barry K."/>
            <person name="Baskaran P."/>
            <person name="Daum C."/>
            <person name="Fauchery L."/>
            <person name="Ihrmark K."/>
            <person name="Kuo A."/>
            <person name="LaButti K."/>
            <person name="Lipzen A."/>
            <person name="Morin E."/>
            <person name="Grigoriev I.V."/>
            <person name="Henrissat B."/>
            <person name="Lindahl B."/>
            <person name="Martin F."/>
        </authorList>
    </citation>
    <scope>NUCLEOTIDE SEQUENCE</scope>
    <source>
        <strain evidence="1">JB14</strain>
    </source>
</reference>
<sequence length="212" mass="24323">MSFSEELPSSPPRLPSEIIQLIVHEAWALPLTTSERARFAKSSLAVSLSWMSFFARESCIDVHLLSDEHTKYWYKPIVSGSSTAYFTIAGLDDSTVRRLCRSITFHCIEPPRAAHPRNPICVTTFDISDIVRNGGFDNFEGIVAIQFPLTVMKFTAFAEKDVKWRSLYDTYEVLVTPEFWKLQISGVKLMHLCDVLEKLTQLRDGIQICRWW</sequence>
<dbReference type="AlphaFoldDB" id="A0A6A4HM28"/>
<dbReference type="OrthoDB" id="2865823at2759"/>
<accession>A0A6A4HM28</accession>
<evidence type="ECO:0000313" key="1">
    <source>
        <dbReference type="EMBL" id="KAE9399126.1"/>
    </source>
</evidence>
<name>A0A6A4HM28_9AGAR</name>
<gene>
    <name evidence="1" type="ORF">BT96DRAFT_920346</name>
</gene>